<dbReference type="PANTHER" id="PTHR30121">
    <property type="entry name" value="UNCHARACTERIZED PROTEIN YJGR-RELATED"/>
    <property type="match status" value="1"/>
</dbReference>
<dbReference type="SUPFAM" id="SSF52540">
    <property type="entry name" value="P-loop containing nucleoside triphosphate hydrolases"/>
    <property type="match status" value="1"/>
</dbReference>
<evidence type="ECO:0000259" key="1">
    <source>
        <dbReference type="Pfam" id="PF01935"/>
    </source>
</evidence>
<dbReference type="AlphaFoldDB" id="Q9C4V7"/>
<dbReference type="Gene3D" id="1.10.8.730">
    <property type="match status" value="1"/>
</dbReference>
<dbReference type="InterPro" id="IPR027417">
    <property type="entry name" value="P-loop_NTPase"/>
</dbReference>
<accession>Q9C4V7</accession>
<dbReference type="EMBL" id="AF233440">
    <property type="protein sequence ID" value="AAK06935.1"/>
    <property type="molecule type" value="Genomic_DNA"/>
</dbReference>
<dbReference type="Pfam" id="PF01935">
    <property type="entry name" value="DUF87"/>
    <property type="match status" value="1"/>
</dbReference>
<dbReference type="InterPro" id="IPR051162">
    <property type="entry name" value="T4SS_component"/>
</dbReference>
<geneLocation type="plasmid" evidence="2">
    <name>pING1</name>
</geneLocation>
<keyword evidence="2" id="KW-0614">Plasmid</keyword>
<dbReference type="InterPro" id="IPR002789">
    <property type="entry name" value="HerA_central"/>
</dbReference>
<evidence type="ECO:0000313" key="2">
    <source>
        <dbReference type="EMBL" id="AAK06935.1"/>
    </source>
</evidence>
<organism evidence="2">
    <name type="scientific">Saccharolobus islandicus</name>
    <name type="common">Sulfolobus islandicus</name>
    <dbReference type="NCBI Taxonomy" id="43080"/>
    <lineage>
        <taxon>Archaea</taxon>
        <taxon>Thermoproteota</taxon>
        <taxon>Thermoprotei</taxon>
        <taxon>Sulfolobales</taxon>
        <taxon>Sulfolobaceae</taxon>
        <taxon>Saccharolobus</taxon>
    </lineage>
</organism>
<dbReference type="Gene3D" id="3.40.50.300">
    <property type="entry name" value="P-loop containing nucleotide triphosphate hydrolases"/>
    <property type="match status" value="1"/>
</dbReference>
<protein>
    <submittedName>
        <fullName evidence="2">ORF640</fullName>
    </submittedName>
</protein>
<name>Q9C4V7_SACIS</name>
<proteinExistence type="predicted"/>
<feature type="domain" description="Helicase HerA central" evidence="1">
    <location>
        <begin position="316"/>
        <end position="456"/>
    </location>
</feature>
<dbReference type="RefSeq" id="WP_011114813.1">
    <property type="nucleotide sequence ID" value="NC_004852.1"/>
</dbReference>
<sequence length="640" mass="73094">MFKYAPVTLPYLSIFLELVEMGLFKPKTDNKPKVETYKWYEVESSPFQLLSQEDQDRLTGNFTQLLNSVNEAVIYIRNTFDFYEYENNQYPVIITKFYFGTKENSPGFFNMRETADPLVKRPTVVYEYPDKVALSDGSLAKVLVVYSYPDYLPDGFLFEYYGIADEIFLKFKQVDQYKSIKMVSAARLRAESLLAGSRVTPEVERKVQKLRDLSMTVGGSARLFELYLYIIIKGKTDGELLEKEKRIKEIANARLLSVDVPKYIQRELYEFKTSMTAFLSFSVEKNYIDSISAGPFYPFISEDLIDEGGVFLGISGSNSPVVFNPYSRNNYNIVILGETGSGKSMTTKVFLRRLRKKMSIGINGIDPENEYVKDAVAKELGITPVFIKPGQKLGLDLMRFVREGFIDATDASELIADLYYVPQELRPRLRRLFVSSDADTIFQFVDELKENKAEDLLKYLDAIESPPDSYVYDGIPIDITGNTVFGIKELRNQRLKVVVSSLLTLLLQRKMLSGKQLLFVDEAWIFSEYPSVLNLLQEVARRGRKYGDIFMYITQRPWDVYSTPEGRTILEQAATAILLRQRAAATEVLQKAYNLSQAEIDYLLSANPGQGIIRAGNYKLTLQILVTKEELEKFSTSPAI</sequence>
<dbReference type="PANTHER" id="PTHR30121:SF6">
    <property type="entry name" value="SLR6007 PROTEIN"/>
    <property type="match status" value="1"/>
</dbReference>
<reference evidence="2" key="1">
    <citation type="journal article" date="2000" name="J. Bacteriol.">
        <title>pING family of conjugative plasmids from the extremely thermophilic archaeon Sulfolobus islandicus: insights into recombination and conjugation in Crenarchaeota.</title>
        <authorList>
            <person name="Stedman K.M."/>
            <person name="She Q."/>
            <person name="Phan H."/>
            <person name="Holz I."/>
            <person name="Singh H."/>
            <person name="Prangishvili D."/>
            <person name="Garrett R."/>
            <person name="Zillig W."/>
        </authorList>
    </citation>
    <scope>NUCLEOTIDE SEQUENCE</scope>
    <source>
        <plasmid evidence="2">pING1</plasmid>
    </source>
</reference>